<evidence type="ECO:0000259" key="2">
    <source>
        <dbReference type="PROSITE" id="PS51352"/>
    </source>
</evidence>
<organism evidence="3 4">
    <name type="scientific">Candidatus Coprenecus stercoravium</name>
    <dbReference type="NCBI Taxonomy" id="2840735"/>
    <lineage>
        <taxon>Bacteria</taxon>
        <taxon>Pseudomonadati</taxon>
        <taxon>Bacteroidota</taxon>
        <taxon>Bacteroidia</taxon>
        <taxon>Bacteroidales</taxon>
        <taxon>Rikenellaceae</taxon>
        <taxon>Rikenellaceae incertae sedis</taxon>
        <taxon>Candidatus Coprenecus</taxon>
    </lineage>
</organism>
<dbReference type="Gene3D" id="3.40.30.10">
    <property type="entry name" value="Glutaredoxin"/>
    <property type="match status" value="1"/>
</dbReference>
<dbReference type="InterPro" id="IPR050553">
    <property type="entry name" value="Thioredoxin_ResA/DsbE_sf"/>
</dbReference>
<feature type="chain" id="PRO_5038403135" evidence="1">
    <location>
        <begin position="21"/>
        <end position="389"/>
    </location>
</feature>
<dbReference type="Pfam" id="PF00578">
    <property type="entry name" value="AhpC-TSA"/>
    <property type="match status" value="1"/>
</dbReference>
<reference evidence="3" key="2">
    <citation type="submission" date="2021-04" db="EMBL/GenBank/DDBJ databases">
        <authorList>
            <person name="Gilroy R."/>
        </authorList>
    </citation>
    <scope>NUCLEOTIDE SEQUENCE</scope>
    <source>
        <strain evidence="3">Gambia16-554</strain>
    </source>
</reference>
<dbReference type="PROSITE" id="PS51352">
    <property type="entry name" value="THIOREDOXIN_2"/>
    <property type="match status" value="1"/>
</dbReference>
<name>A0A9D2GSN0_9BACT</name>
<reference evidence="3" key="1">
    <citation type="journal article" date="2021" name="PeerJ">
        <title>Extensive microbial diversity within the chicken gut microbiome revealed by metagenomics and culture.</title>
        <authorList>
            <person name="Gilroy R."/>
            <person name="Ravi A."/>
            <person name="Getino M."/>
            <person name="Pursley I."/>
            <person name="Horton D.L."/>
            <person name="Alikhan N.F."/>
            <person name="Baker D."/>
            <person name="Gharbi K."/>
            <person name="Hall N."/>
            <person name="Watson M."/>
            <person name="Adriaenssens E.M."/>
            <person name="Foster-Nyarko E."/>
            <person name="Jarju S."/>
            <person name="Secka A."/>
            <person name="Antonio M."/>
            <person name="Oren A."/>
            <person name="Chaudhuri R.R."/>
            <person name="La Ragione R."/>
            <person name="Hildebrand F."/>
            <person name="Pallen M.J."/>
        </authorList>
    </citation>
    <scope>NUCLEOTIDE SEQUENCE</scope>
    <source>
        <strain evidence="3">Gambia16-554</strain>
    </source>
</reference>
<dbReference type="InterPro" id="IPR000866">
    <property type="entry name" value="AhpC/TSA"/>
</dbReference>
<keyword evidence="1" id="KW-0732">Signal</keyword>
<protein>
    <submittedName>
        <fullName evidence="3">TlpA family protein disulfide reductase</fullName>
    </submittedName>
</protein>
<dbReference type="PANTHER" id="PTHR42852">
    <property type="entry name" value="THIOL:DISULFIDE INTERCHANGE PROTEIN DSBE"/>
    <property type="match status" value="1"/>
</dbReference>
<evidence type="ECO:0000313" key="4">
    <source>
        <dbReference type="Proteomes" id="UP000824115"/>
    </source>
</evidence>
<dbReference type="SUPFAM" id="SSF52833">
    <property type="entry name" value="Thioredoxin-like"/>
    <property type="match status" value="1"/>
</dbReference>
<gene>
    <name evidence="3" type="ORF">IAC04_08435</name>
</gene>
<evidence type="ECO:0000256" key="1">
    <source>
        <dbReference type="SAM" id="SignalP"/>
    </source>
</evidence>
<evidence type="ECO:0000313" key="3">
    <source>
        <dbReference type="EMBL" id="HIZ86504.1"/>
    </source>
</evidence>
<dbReference type="InterPro" id="IPR036249">
    <property type="entry name" value="Thioredoxin-like_sf"/>
</dbReference>
<dbReference type="CDD" id="cd02966">
    <property type="entry name" value="TlpA_like_family"/>
    <property type="match status" value="1"/>
</dbReference>
<accession>A0A9D2GSN0</accession>
<dbReference type="AlphaFoldDB" id="A0A9D2GSN0"/>
<dbReference type="Proteomes" id="UP000824115">
    <property type="component" value="Unassembled WGS sequence"/>
</dbReference>
<dbReference type="EMBL" id="DXAW01000147">
    <property type="protein sequence ID" value="HIZ86504.1"/>
    <property type="molecule type" value="Genomic_DNA"/>
</dbReference>
<sequence>MRAKYWICAFSLPLFTALMTTCGNRDEAHVSLTVKGAPDSSEVVVSRLAVNTMQVLDTLYISGEKAVFRTEVMPESPEFVYLRYNETGAVSLLLCSGDRVEVRTAWEQPAPVSIEGSEESVLLNTVDSTVRDFNLRYRTLAGKLFEASAAGREDEALKLRRELGTMYVQRKQDALRYIMTHGRSMTVIPVLYQVTPDGQYLFGEYTDAFIMQRVYDSLYSVYPHSAYLAALADEAQARMGVMRKSSLISGAEEVSFPEIVLNDINGRPQSLRALDGKVVVLLFWNSEDVDQRQYNVALKELYGRYSDAGLEIYQVALNTDKTAWAMQVSGQQLPWISVCDPMWEQPSSPARLYNVTALPAMYVISRDGDITARDLFDMSKLAMEVERLL</sequence>
<proteinExistence type="predicted"/>
<dbReference type="InterPro" id="IPR013766">
    <property type="entry name" value="Thioredoxin_domain"/>
</dbReference>
<dbReference type="PANTHER" id="PTHR42852:SF13">
    <property type="entry name" value="PROTEIN DIPZ"/>
    <property type="match status" value="1"/>
</dbReference>
<feature type="signal peptide" evidence="1">
    <location>
        <begin position="1"/>
        <end position="20"/>
    </location>
</feature>
<feature type="domain" description="Thioredoxin" evidence="2">
    <location>
        <begin position="250"/>
        <end position="389"/>
    </location>
</feature>
<comment type="caution">
    <text evidence="3">The sequence shown here is derived from an EMBL/GenBank/DDBJ whole genome shotgun (WGS) entry which is preliminary data.</text>
</comment>